<dbReference type="GO" id="GO:0005783">
    <property type="term" value="C:endoplasmic reticulum"/>
    <property type="evidence" value="ECO:0007669"/>
    <property type="project" value="TreeGrafter"/>
</dbReference>
<evidence type="ECO:0000313" key="8">
    <source>
        <dbReference type="Proteomes" id="UP000727407"/>
    </source>
</evidence>
<organism evidence="7 8">
    <name type="scientific">Clarias magur</name>
    <name type="common">Asian catfish</name>
    <name type="synonym">Macropteronotus magur</name>
    <dbReference type="NCBI Taxonomy" id="1594786"/>
    <lineage>
        <taxon>Eukaryota</taxon>
        <taxon>Metazoa</taxon>
        <taxon>Chordata</taxon>
        <taxon>Craniata</taxon>
        <taxon>Vertebrata</taxon>
        <taxon>Euteleostomi</taxon>
        <taxon>Actinopterygii</taxon>
        <taxon>Neopterygii</taxon>
        <taxon>Teleostei</taxon>
        <taxon>Ostariophysi</taxon>
        <taxon>Siluriformes</taxon>
        <taxon>Clariidae</taxon>
        <taxon>Clarias</taxon>
    </lineage>
</organism>
<reference evidence="7" key="1">
    <citation type="submission" date="2020-07" db="EMBL/GenBank/DDBJ databases">
        <title>Clarias magur genome sequencing, assembly and annotation.</title>
        <authorList>
            <person name="Kushwaha B."/>
            <person name="Kumar R."/>
            <person name="Das P."/>
            <person name="Joshi C.G."/>
            <person name="Kumar D."/>
            <person name="Nagpure N.S."/>
            <person name="Pandey M."/>
            <person name="Agarwal S."/>
            <person name="Srivastava S."/>
            <person name="Singh M."/>
            <person name="Sahoo L."/>
            <person name="Jayasankar P."/>
            <person name="Meher P.K."/>
            <person name="Koringa P.G."/>
            <person name="Iquebal M.A."/>
            <person name="Das S.P."/>
            <person name="Bit A."/>
            <person name="Patnaik S."/>
            <person name="Patel N."/>
            <person name="Shah T.M."/>
            <person name="Hinsu A."/>
            <person name="Jena J.K."/>
        </authorList>
    </citation>
    <scope>NUCLEOTIDE SEQUENCE</scope>
    <source>
        <strain evidence="7">CIFAMagur01</strain>
        <tissue evidence="7">Testis</tissue>
    </source>
</reference>
<keyword evidence="5" id="KW-1133">Transmembrane helix</keyword>
<dbReference type="GO" id="GO:0005254">
    <property type="term" value="F:chloride channel activity"/>
    <property type="evidence" value="ECO:0007669"/>
    <property type="project" value="TreeGrafter"/>
</dbReference>
<comment type="caution">
    <text evidence="7">The sequence shown here is derived from an EMBL/GenBank/DDBJ whole genome shotgun (WGS) entry which is preliminary data.</text>
</comment>
<proteinExistence type="inferred from homology"/>
<evidence type="ECO:0000256" key="5">
    <source>
        <dbReference type="ARBA" id="ARBA00022989"/>
    </source>
</evidence>
<feature type="non-terminal residue" evidence="7">
    <location>
        <position position="113"/>
    </location>
</feature>
<evidence type="ECO:0000256" key="4">
    <source>
        <dbReference type="ARBA" id="ARBA00022692"/>
    </source>
</evidence>
<dbReference type="GO" id="GO:0016020">
    <property type="term" value="C:membrane"/>
    <property type="evidence" value="ECO:0007669"/>
    <property type="project" value="UniProtKB-SubCell"/>
</dbReference>
<dbReference type="Proteomes" id="UP000727407">
    <property type="component" value="Unassembled WGS sequence"/>
</dbReference>
<evidence type="ECO:0000256" key="1">
    <source>
        <dbReference type="ARBA" id="ARBA00004141"/>
    </source>
</evidence>
<evidence type="ECO:0000256" key="6">
    <source>
        <dbReference type="ARBA" id="ARBA00023136"/>
    </source>
</evidence>
<feature type="non-terminal residue" evidence="7">
    <location>
        <position position="1"/>
    </location>
</feature>
<evidence type="ECO:0000256" key="3">
    <source>
        <dbReference type="ARBA" id="ARBA00015571"/>
    </source>
</evidence>
<dbReference type="InterPro" id="IPR009231">
    <property type="entry name" value="Chloride_chnl_CLIC-like"/>
</dbReference>
<dbReference type="AlphaFoldDB" id="A0A8J4UH10"/>
<sequence>FADHQAEMVKMEPFTNKCIGMNKIDWLDNIREWYRTTWTLQDHPCKKYYQVLIVNPILLAPPTKAITVTIVSFITDPLKQFGQGISEFLIALLKDLPVTLQMPVFISLVRFIL</sequence>
<comment type="subcellular location">
    <subcellularLocation>
        <location evidence="1">Membrane</location>
        <topology evidence="1">Multi-pass membrane protein</topology>
    </subcellularLocation>
</comment>
<keyword evidence="8" id="KW-1185">Reference proteome</keyword>
<dbReference type="EMBL" id="QNUK01000360">
    <property type="protein sequence ID" value="KAF5894710.1"/>
    <property type="molecule type" value="Genomic_DNA"/>
</dbReference>
<evidence type="ECO:0000256" key="2">
    <source>
        <dbReference type="ARBA" id="ARBA00005944"/>
    </source>
</evidence>
<dbReference type="OrthoDB" id="10037397at2759"/>
<gene>
    <name evidence="7" type="ORF">DAT39_015592</name>
</gene>
<dbReference type="PANTHER" id="PTHR34093">
    <property type="entry name" value="CHLORIDE CHANNEL CLIC-LIKE PROTEIN 1"/>
    <property type="match status" value="1"/>
</dbReference>
<name>A0A8J4UH10_CLAMG</name>
<protein>
    <recommendedName>
        <fullName evidence="3">Chloride channel CLIC-like protein 1</fullName>
    </recommendedName>
</protein>
<accession>A0A8J4UH10</accession>
<dbReference type="PANTHER" id="PTHR34093:SF1">
    <property type="entry name" value="CHLORIDE CHANNEL CLIC-LIKE PROTEIN 1"/>
    <property type="match status" value="1"/>
</dbReference>
<keyword evidence="6" id="KW-0472">Membrane</keyword>
<comment type="similarity">
    <text evidence="2">Belongs to the chloride channel MCLC family.</text>
</comment>
<keyword evidence="4" id="KW-0812">Transmembrane</keyword>
<evidence type="ECO:0000313" key="7">
    <source>
        <dbReference type="EMBL" id="KAF5894710.1"/>
    </source>
</evidence>
<dbReference type="Pfam" id="PF05934">
    <property type="entry name" value="MCLC"/>
    <property type="match status" value="1"/>
</dbReference>